<evidence type="ECO:0000313" key="2">
    <source>
        <dbReference type="Proteomes" id="UP000075653"/>
    </source>
</evidence>
<dbReference type="Proteomes" id="UP000075653">
    <property type="component" value="Unassembled WGS sequence"/>
</dbReference>
<protein>
    <submittedName>
        <fullName evidence="1">tRNA-modifying protein YgfZ</fullName>
    </submittedName>
</protein>
<dbReference type="NCBIfam" id="TIGR03317">
    <property type="entry name" value="ygfZ_signature"/>
    <property type="match status" value="1"/>
</dbReference>
<dbReference type="GO" id="GO:0016226">
    <property type="term" value="P:iron-sulfur cluster assembly"/>
    <property type="evidence" value="ECO:0007669"/>
    <property type="project" value="TreeGrafter"/>
</dbReference>
<accession>A0A149VZF1</accession>
<proteinExistence type="predicted"/>
<sequence length="300" mass="32922">MFDFSAGWISLKDRTLIQVTGSDALHFLQGQLTFDLLTLGPDNFGWAAHCSPKGKVLFTTLVVKTGETFLLDAPMGMSELILSRLRPFILRSKVRIEEAHPHFSALGLMGQDLEEVAKSAGLNPLPAVGRQDEQPGVRCLRLSPDRLLIIAPPQRLAELSVPLDLSSQFWELGNVREGIAEVTPLTTDRYIPQWLNWDRIGGISFRKGCYTGQEIVARTHYLGKVKRRALHIALDSAVPVGTSILHGGEVTGEVFSCIKNEQGKYEGLAIIAGEESSNLVTEEAAPQALRILPLPYALSD</sequence>
<gene>
    <name evidence="1" type="primary">ygfZ</name>
    <name evidence="1" type="ORF">FEMY_10040</name>
</gene>
<organism evidence="1 2">
    <name type="scientific">Ferrovum myxofaciens</name>
    <dbReference type="NCBI Taxonomy" id="416213"/>
    <lineage>
        <taxon>Bacteria</taxon>
        <taxon>Pseudomonadati</taxon>
        <taxon>Pseudomonadota</taxon>
        <taxon>Betaproteobacteria</taxon>
        <taxon>Ferrovales</taxon>
        <taxon>Ferrovaceae</taxon>
        <taxon>Ferrovum</taxon>
    </lineage>
</organism>
<dbReference type="Gene3D" id="3.30.70.1400">
    <property type="entry name" value="Aminomethyltransferase beta-barrel domains"/>
    <property type="match status" value="1"/>
</dbReference>
<keyword evidence="2" id="KW-1185">Reference proteome</keyword>
<dbReference type="Gene3D" id="2.40.30.160">
    <property type="match status" value="1"/>
</dbReference>
<dbReference type="STRING" id="1789004.FEMY_10040"/>
<dbReference type="RefSeq" id="WP_031597779.1">
    <property type="nucleotide sequence ID" value="NZ_CP149475.1"/>
</dbReference>
<dbReference type="PATRIC" id="fig|1789004.3.peg.1019"/>
<dbReference type="InterPro" id="IPR017703">
    <property type="entry name" value="YgfZ/GCV_T_CS"/>
</dbReference>
<dbReference type="PANTHER" id="PTHR22602:SF0">
    <property type="entry name" value="TRANSFERASE CAF17, MITOCHONDRIAL-RELATED"/>
    <property type="match status" value="1"/>
</dbReference>
<dbReference type="AlphaFoldDB" id="A0A149VZF1"/>
<name>A0A149VZF1_9PROT</name>
<dbReference type="EMBL" id="LRRD01000013">
    <property type="protein sequence ID" value="KXW58605.1"/>
    <property type="molecule type" value="Genomic_DNA"/>
</dbReference>
<dbReference type="OrthoDB" id="9796287at2"/>
<comment type="caution">
    <text evidence="1">The sequence shown here is derived from an EMBL/GenBank/DDBJ whole genome shotgun (WGS) entry which is preliminary data.</text>
</comment>
<evidence type="ECO:0000313" key="1">
    <source>
        <dbReference type="EMBL" id="KXW58605.1"/>
    </source>
</evidence>
<dbReference type="SUPFAM" id="SSF103025">
    <property type="entry name" value="Folate-binding domain"/>
    <property type="match status" value="1"/>
</dbReference>
<dbReference type="Gene3D" id="3.30.70.1630">
    <property type="match status" value="1"/>
</dbReference>
<dbReference type="PANTHER" id="PTHR22602">
    <property type="entry name" value="TRANSFERASE CAF17, MITOCHONDRIAL-RELATED"/>
    <property type="match status" value="1"/>
</dbReference>
<dbReference type="InterPro" id="IPR045179">
    <property type="entry name" value="YgfZ/GcvT"/>
</dbReference>
<reference evidence="1 2" key="1">
    <citation type="submission" date="2016-01" db="EMBL/GenBank/DDBJ databases">
        <title>Genome sequence of the acidophilic iron oxidising Ferrovum strain Z-31.</title>
        <authorList>
            <person name="Poehlein A."/>
            <person name="Ullrich S.R."/>
            <person name="Schloemann M."/>
            <person name="Muehling M."/>
            <person name="Daniel R."/>
        </authorList>
    </citation>
    <scope>NUCLEOTIDE SEQUENCE [LARGE SCALE GENOMIC DNA]</scope>
    <source>
        <strain evidence="1 2">Z-31</strain>
    </source>
</reference>